<sequence length="117" mass="13372">MMNIQQAIQQRRDTLDEDNVMLDKAWHDMVEACVKDIPGTVAFINDECSADDMNFLSEVFDELIYQTQSPELVSAIVHASLRYPDSDKKYFLKVLNESVSECGNYPVRSAYREAKGD</sequence>
<dbReference type="EMBL" id="QXGL01000001">
    <property type="protein sequence ID" value="RSX54072.1"/>
    <property type="molecule type" value="Genomic_DNA"/>
</dbReference>
<organism evidence="1 2">
    <name type="scientific">Bifidobacterium goeldii</name>
    <dbReference type="NCBI Taxonomy" id="2306975"/>
    <lineage>
        <taxon>Bacteria</taxon>
        <taxon>Bacillati</taxon>
        <taxon>Actinomycetota</taxon>
        <taxon>Actinomycetes</taxon>
        <taxon>Bifidobacteriales</taxon>
        <taxon>Bifidobacteriaceae</taxon>
        <taxon>Bifidobacterium</taxon>
    </lineage>
</organism>
<dbReference type="RefSeq" id="WP_125979350.1">
    <property type="nucleotide sequence ID" value="NZ_QXGL01000001.1"/>
</dbReference>
<proteinExistence type="predicted"/>
<protein>
    <submittedName>
        <fullName evidence="1">Uncharacterized protein</fullName>
    </submittedName>
</protein>
<keyword evidence="2" id="KW-1185">Reference proteome</keyword>
<evidence type="ECO:0000313" key="1">
    <source>
        <dbReference type="EMBL" id="RSX54072.1"/>
    </source>
</evidence>
<dbReference type="Proteomes" id="UP000287533">
    <property type="component" value="Unassembled WGS sequence"/>
</dbReference>
<name>A0A430FMQ2_9BIFI</name>
<comment type="caution">
    <text evidence="1">The sequence shown here is derived from an EMBL/GenBank/DDBJ whole genome shotgun (WGS) entry which is preliminary data.</text>
</comment>
<accession>A0A430FMQ2</accession>
<gene>
    <name evidence="1" type="ORF">D2E25_0378</name>
</gene>
<reference evidence="1 2" key="1">
    <citation type="submission" date="2018-09" db="EMBL/GenBank/DDBJ databases">
        <title>Characterization of the phylogenetic diversity of five novel species belonging to the genus Bifidobacterium.</title>
        <authorList>
            <person name="Lugli G.A."/>
            <person name="Duranti S."/>
            <person name="Milani C."/>
        </authorList>
    </citation>
    <scope>NUCLEOTIDE SEQUENCE [LARGE SCALE GENOMIC DNA]</scope>
    <source>
        <strain evidence="1 2">2034B</strain>
    </source>
</reference>
<dbReference type="OrthoDB" id="3233675at2"/>
<dbReference type="AlphaFoldDB" id="A0A430FMQ2"/>
<evidence type="ECO:0000313" key="2">
    <source>
        <dbReference type="Proteomes" id="UP000287533"/>
    </source>
</evidence>